<dbReference type="RefSeq" id="WP_139171433.1">
    <property type="nucleotide sequence ID" value="NZ_FNDB01000017.1"/>
</dbReference>
<sequence>MYTICSCEENTYRISCGGNGGGSGSGSGPEFPANPEENKEVDYFSPEGEHIRYQFKNNVWRIVLMSLPEVVVKAKSSTYPYLIFNWPQDQRKVYNAGMVFTFESETNTWNGVLATDAIIAQAIEDKIDDSLLDSCLKGIMEQLKMATNADIANVMAKLDATNVYNLTMKMGTVNPGKYAATTKVSKNNYLVTVTQNDFTTASKLYRATALLHETIHAYMLSIVDDYNTYPTNAPFTDFPELFKIYVSKINNVDNAEIAQHEDMANKYIDAMASALEEYQKSTTGIPSSLADKQVFLDMAWSGLQGTAVYNKKSQEGIIDDTRITARIGAELNGVYSQGQYAVGQPCN</sequence>
<dbReference type="EMBL" id="FNDB01000017">
    <property type="protein sequence ID" value="SDH91052.1"/>
    <property type="molecule type" value="Genomic_DNA"/>
</dbReference>
<accession>A0A1G8G9J9</accession>
<gene>
    <name evidence="1" type="ORF">SAMN04488062_11766</name>
</gene>
<evidence type="ECO:0000313" key="1">
    <source>
        <dbReference type="EMBL" id="SDH91052.1"/>
    </source>
</evidence>
<proteinExistence type="predicted"/>
<organism evidence="1 2">
    <name type="scientific">Flavobacterium omnivorum</name>
    <dbReference type="NCBI Taxonomy" id="178355"/>
    <lineage>
        <taxon>Bacteria</taxon>
        <taxon>Pseudomonadati</taxon>
        <taxon>Bacteroidota</taxon>
        <taxon>Flavobacteriia</taxon>
        <taxon>Flavobacteriales</taxon>
        <taxon>Flavobacteriaceae</taxon>
        <taxon>Flavobacterium</taxon>
    </lineage>
</organism>
<reference evidence="2" key="1">
    <citation type="submission" date="2016-10" db="EMBL/GenBank/DDBJ databases">
        <authorList>
            <person name="Varghese N."/>
            <person name="Submissions S."/>
        </authorList>
    </citation>
    <scope>NUCLEOTIDE SEQUENCE [LARGE SCALE GENOMIC DNA]</scope>
    <source>
        <strain evidence="2">CGMCC 1.2747</strain>
    </source>
</reference>
<name>A0A1G8G9J9_9FLAO</name>
<dbReference type="AlphaFoldDB" id="A0A1G8G9J9"/>
<evidence type="ECO:0000313" key="2">
    <source>
        <dbReference type="Proteomes" id="UP000199274"/>
    </source>
</evidence>
<dbReference type="STRING" id="178355.SAMN04488062_11766"/>
<dbReference type="Proteomes" id="UP000199274">
    <property type="component" value="Unassembled WGS sequence"/>
</dbReference>
<keyword evidence="2" id="KW-1185">Reference proteome</keyword>
<protein>
    <submittedName>
        <fullName evidence="1">Uncharacterized protein</fullName>
    </submittedName>
</protein>
<dbReference type="OrthoDB" id="1450227at2"/>